<proteinExistence type="predicted"/>
<evidence type="ECO:0000313" key="3">
    <source>
        <dbReference type="Proteomes" id="UP000634476"/>
    </source>
</evidence>
<protein>
    <submittedName>
        <fullName evidence="2">Uncharacterized protein</fullName>
    </submittedName>
</protein>
<sequence>MLDAERGQVSQRRSTVDPPTARMPSRSDTVVAGDQMPARDLGVVPDEMKGRSSCPSAPEAVGRRVEVPAEVASGTVDRLTEGAGEALDVGDEAAIEAGKGVKEA</sequence>
<evidence type="ECO:0000313" key="2">
    <source>
        <dbReference type="EMBL" id="GII05009.1"/>
    </source>
</evidence>
<comment type="caution">
    <text evidence="2">The sequence shown here is derived from an EMBL/GenBank/DDBJ whole genome shotgun (WGS) entry which is preliminary data.</text>
</comment>
<dbReference type="EMBL" id="BOOK01000060">
    <property type="protein sequence ID" value="GII05009.1"/>
    <property type="molecule type" value="Genomic_DNA"/>
</dbReference>
<keyword evidence="3" id="KW-1185">Reference proteome</keyword>
<dbReference type="AlphaFoldDB" id="A0A8J3T299"/>
<organism evidence="2 3">
    <name type="scientific">Planobispora takensis</name>
    <dbReference type="NCBI Taxonomy" id="1367882"/>
    <lineage>
        <taxon>Bacteria</taxon>
        <taxon>Bacillati</taxon>
        <taxon>Actinomycetota</taxon>
        <taxon>Actinomycetes</taxon>
        <taxon>Streptosporangiales</taxon>
        <taxon>Streptosporangiaceae</taxon>
        <taxon>Planobispora</taxon>
    </lineage>
</organism>
<gene>
    <name evidence="2" type="ORF">Pta02_70170</name>
</gene>
<reference evidence="2" key="1">
    <citation type="submission" date="2021-01" db="EMBL/GenBank/DDBJ databases">
        <title>Whole genome shotgun sequence of Planobispora takensis NBRC 109077.</title>
        <authorList>
            <person name="Komaki H."/>
            <person name="Tamura T."/>
        </authorList>
    </citation>
    <scope>NUCLEOTIDE SEQUENCE</scope>
    <source>
        <strain evidence="2">NBRC 109077</strain>
    </source>
</reference>
<name>A0A8J3T299_9ACTN</name>
<feature type="region of interest" description="Disordered" evidence="1">
    <location>
        <begin position="1"/>
        <end position="62"/>
    </location>
</feature>
<evidence type="ECO:0000256" key="1">
    <source>
        <dbReference type="SAM" id="MobiDB-lite"/>
    </source>
</evidence>
<dbReference type="Proteomes" id="UP000634476">
    <property type="component" value="Unassembled WGS sequence"/>
</dbReference>
<accession>A0A8J3T299</accession>